<dbReference type="PANTHER" id="PTHR44329">
    <property type="entry name" value="SERINE/THREONINE-PROTEIN KINASE TNNI3K-RELATED"/>
    <property type="match status" value="1"/>
</dbReference>
<feature type="domain" description="Protein kinase" evidence="2">
    <location>
        <begin position="293"/>
        <end position="574"/>
    </location>
</feature>
<dbReference type="SUPFAM" id="SSF56112">
    <property type="entry name" value="Protein kinase-like (PK-like)"/>
    <property type="match status" value="1"/>
</dbReference>
<accession>A0A199W3C7</accession>
<keyword evidence="3" id="KW-0808">Transferase</keyword>
<protein>
    <submittedName>
        <fullName evidence="3">Light-sensor Protein kinase</fullName>
    </submittedName>
</protein>
<dbReference type="InterPro" id="IPR011009">
    <property type="entry name" value="Kinase-like_dom_sf"/>
</dbReference>
<dbReference type="GO" id="GO:0004674">
    <property type="term" value="F:protein serine/threonine kinase activity"/>
    <property type="evidence" value="ECO:0007669"/>
    <property type="project" value="TreeGrafter"/>
</dbReference>
<evidence type="ECO:0000313" key="3">
    <source>
        <dbReference type="EMBL" id="OAY83405.1"/>
    </source>
</evidence>
<sequence>MLEKQFGVVVALIHIKLCRGQIIRRFNVTICSHVDRRIMQEIIRHSKRESTKEAVEVSYLVYRSSLVFAMEQFRQIGELLGSLNALMVFKDNIQINRRQCLLLVEAFTLAFEGIAEEMKCNLKFNEKSSKWHSLESPLRELHRIFKEGEQYVRQCIETKDWWAKALSLNQSTDCVDFHLHNLLWCVPVVLEAIENVSEISGCDQEAIHKKRVMLAKKYDKDWLDPELFQHKFGERYLVSKDMRSKLDSVWKEDQWILSEIVTAKPENQPLAEVLLAPKGKVLPSSILIGSKDYQVRRRLGNVGHYKEIQWMGESFAVRHLFADIEQLRHEISLLSSIRHPNLMHIMHSFFDEERKECFLVSELMNKDLSSYIKEICSAKRRLPFPLLVAVDIMLQIARGMEYLHSRKIYHGDLNPSNVLVKSRTTTSDGYLHVKITGFGTSGSKDIRAPTNNTTAAAAAAAASASPCIWYAPEVLTEQEQSPDNGAAKYREKADVYSFAMICFELLTGKVPFEDEHLQGDKTSRNIRAGVRPLFPFPSPKYLTNLTKKCWQADPSQRPSFSAICRVLRYMKRFLILNPDHNQLDLPTPTVDYFDLETSLCKRFATWGTTDALKVSEIPFQLFGYRVTERERASLNLKEKSSESGSEGASICGEENGFGLNIHEDPFPSPVGSARAPPLQVNCETTKKATTKKTDAKAKTPNGT</sequence>
<evidence type="ECO:0000313" key="4">
    <source>
        <dbReference type="Proteomes" id="UP000092600"/>
    </source>
</evidence>
<dbReference type="GO" id="GO:0005524">
    <property type="term" value="F:ATP binding"/>
    <property type="evidence" value="ECO:0007669"/>
    <property type="project" value="InterPro"/>
</dbReference>
<dbReference type="InterPro" id="IPR010632">
    <property type="entry name" value="DUF1221"/>
</dbReference>
<dbReference type="Pfam" id="PF07714">
    <property type="entry name" value="PK_Tyr_Ser-Thr"/>
    <property type="match status" value="1"/>
</dbReference>
<dbReference type="Pfam" id="PF06760">
    <property type="entry name" value="DUF1221"/>
    <property type="match status" value="1"/>
</dbReference>
<dbReference type="STRING" id="4615.A0A199W3C7"/>
<reference evidence="3 4" key="1">
    <citation type="journal article" date="2016" name="DNA Res.">
        <title>The draft genome of MD-2 pineapple using hybrid error correction of long reads.</title>
        <authorList>
            <person name="Redwan R.M."/>
            <person name="Saidin A."/>
            <person name="Kumar S.V."/>
        </authorList>
    </citation>
    <scope>NUCLEOTIDE SEQUENCE [LARGE SCALE GENOMIC DNA]</scope>
    <source>
        <strain evidence="4">cv. MD2</strain>
        <tissue evidence="3">Leaf</tissue>
    </source>
</reference>
<gene>
    <name evidence="3" type="ORF">ACMD2_07412</name>
</gene>
<dbReference type="FunFam" id="1.10.510.10:FF:000778">
    <property type="entry name" value="Kinase family protein"/>
    <property type="match status" value="1"/>
</dbReference>
<dbReference type="InterPro" id="IPR000719">
    <property type="entry name" value="Prot_kinase_dom"/>
</dbReference>
<dbReference type="InterPro" id="IPR051681">
    <property type="entry name" value="Ser/Thr_Kinases-Pseudokinases"/>
</dbReference>
<keyword evidence="3" id="KW-0418">Kinase</keyword>
<evidence type="ECO:0000259" key="2">
    <source>
        <dbReference type="PROSITE" id="PS50011"/>
    </source>
</evidence>
<feature type="region of interest" description="Disordered" evidence="1">
    <location>
        <begin position="662"/>
        <end position="703"/>
    </location>
</feature>
<name>A0A199W3C7_ANACO</name>
<dbReference type="Gene3D" id="1.10.510.10">
    <property type="entry name" value="Transferase(Phosphotransferase) domain 1"/>
    <property type="match status" value="1"/>
</dbReference>
<dbReference type="PROSITE" id="PS50011">
    <property type="entry name" value="PROTEIN_KINASE_DOM"/>
    <property type="match status" value="1"/>
</dbReference>
<evidence type="ECO:0000256" key="1">
    <source>
        <dbReference type="SAM" id="MobiDB-lite"/>
    </source>
</evidence>
<dbReference type="Proteomes" id="UP000092600">
    <property type="component" value="Unassembled WGS sequence"/>
</dbReference>
<organism evidence="3 4">
    <name type="scientific">Ananas comosus</name>
    <name type="common">Pineapple</name>
    <name type="synonym">Ananas ananas</name>
    <dbReference type="NCBI Taxonomy" id="4615"/>
    <lineage>
        <taxon>Eukaryota</taxon>
        <taxon>Viridiplantae</taxon>
        <taxon>Streptophyta</taxon>
        <taxon>Embryophyta</taxon>
        <taxon>Tracheophyta</taxon>
        <taxon>Spermatophyta</taxon>
        <taxon>Magnoliopsida</taxon>
        <taxon>Liliopsida</taxon>
        <taxon>Poales</taxon>
        <taxon>Bromeliaceae</taxon>
        <taxon>Bromelioideae</taxon>
        <taxon>Ananas</taxon>
    </lineage>
</organism>
<comment type="caution">
    <text evidence="3">The sequence shown here is derived from an EMBL/GenBank/DDBJ whole genome shotgun (WGS) entry which is preliminary data.</text>
</comment>
<dbReference type="AlphaFoldDB" id="A0A199W3C7"/>
<dbReference type="EMBL" id="LSRQ01000344">
    <property type="protein sequence ID" value="OAY83405.1"/>
    <property type="molecule type" value="Genomic_DNA"/>
</dbReference>
<dbReference type="PANTHER" id="PTHR44329:SF260">
    <property type="entry name" value="PROTEIN KINASE DOMAIN-CONTAINING PROTEIN"/>
    <property type="match status" value="1"/>
</dbReference>
<proteinExistence type="predicted"/>
<dbReference type="InterPro" id="IPR001245">
    <property type="entry name" value="Ser-Thr/Tyr_kinase_cat_dom"/>
</dbReference>